<accession>A0A7C4PNB4</accession>
<dbReference type="PANTHER" id="PTHR35786:SF1">
    <property type="entry name" value="REDOX-SENSING TRANSCRIPTIONAL REPRESSOR REX 1"/>
    <property type="match status" value="1"/>
</dbReference>
<evidence type="ECO:0000256" key="2">
    <source>
        <dbReference type="ARBA" id="ARBA00022491"/>
    </source>
</evidence>
<sequence>MPEKSIPDIVVSRLPRYLQALEHLAKDGIQTTSSQELGEFIGISAAQIRKDLSQYGEFGKQGKGYNVHYLIDKLREILKVNRIWEMVLVGAGNLGHAIANYQGFAEHGFRIVLIFDSDPQKIGQKAGSLIVQDANQMVDLIRHRGIKIGMITVPASEAQAVADSLVTAGIRAILNYAPITLSVPQGVHVQYVDPIIYLQRMTYYLE</sequence>
<dbReference type="AlphaFoldDB" id="A0A7C4PNB4"/>
<evidence type="ECO:0000256" key="4">
    <source>
        <dbReference type="ARBA" id="ARBA00023027"/>
    </source>
</evidence>
<feature type="domain" description="CoA-binding" evidence="8">
    <location>
        <begin position="79"/>
        <end position="180"/>
    </location>
</feature>
<dbReference type="HAMAP" id="MF_01131">
    <property type="entry name" value="Rex"/>
    <property type="match status" value="1"/>
</dbReference>
<protein>
    <recommendedName>
        <fullName evidence="7">Redox-sensing transcriptional repressor Rex</fullName>
    </recommendedName>
</protein>
<comment type="function">
    <text evidence="7">Modulates transcription in response to changes in cellular NADH/NAD(+) redox state.</text>
</comment>
<evidence type="ECO:0000256" key="6">
    <source>
        <dbReference type="ARBA" id="ARBA00023163"/>
    </source>
</evidence>
<dbReference type="Gene3D" id="1.10.10.10">
    <property type="entry name" value="Winged helix-like DNA-binding domain superfamily/Winged helix DNA-binding domain"/>
    <property type="match status" value="1"/>
</dbReference>
<dbReference type="InterPro" id="IPR009718">
    <property type="entry name" value="Rex_DNA-bd_C_dom"/>
</dbReference>
<evidence type="ECO:0000256" key="7">
    <source>
        <dbReference type="HAMAP-Rule" id="MF_01131"/>
    </source>
</evidence>
<comment type="caution">
    <text evidence="9">The sequence shown here is derived from an EMBL/GenBank/DDBJ whole genome shotgun (WGS) entry which is preliminary data.</text>
</comment>
<reference evidence="9" key="1">
    <citation type="journal article" date="2020" name="mSystems">
        <title>Genome- and Community-Level Interaction Insights into Carbon Utilization and Element Cycling Functions of Hydrothermarchaeota in Hydrothermal Sediment.</title>
        <authorList>
            <person name="Zhou Z."/>
            <person name="Liu Y."/>
            <person name="Xu W."/>
            <person name="Pan J."/>
            <person name="Luo Z.H."/>
            <person name="Li M."/>
        </authorList>
    </citation>
    <scope>NUCLEOTIDE SEQUENCE [LARGE SCALE GENOMIC DNA]</scope>
    <source>
        <strain evidence="9">SpSt-573</strain>
    </source>
</reference>
<dbReference type="InterPro" id="IPR036291">
    <property type="entry name" value="NAD(P)-bd_dom_sf"/>
</dbReference>
<dbReference type="GO" id="GO:0005737">
    <property type="term" value="C:cytoplasm"/>
    <property type="evidence" value="ECO:0007669"/>
    <property type="project" value="UniProtKB-SubCell"/>
</dbReference>
<dbReference type="InterPro" id="IPR036390">
    <property type="entry name" value="WH_DNA-bd_sf"/>
</dbReference>
<dbReference type="NCBIfam" id="NF003995">
    <property type="entry name" value="PRK05472.2-4"/>
    <property type="match status" value="1"/>
</dbReference>
<dbReference type="GO" id="GO:0003677">
    <property type="term" value="F:DNA binding"/>
    <property type="evidence" value="ECO:0007669"/>
    <property type="project" value="UniProtKB-UniRule"/>
</dbReference>
<feature type="binding site" evidence="7">
    <location>
        <begin position="90"/>
        <end position="95"/>
    </location>
    <ligand>
        <name>NAD(+)</name>
        <dbReference type="ChEBI" id="CHEBI:57540"/>
    </ligand>
</feature>
<dbReference type="NCBIfam" id="NF003992">
    <property type="entry name" value="PRK05472.2-1"/>
    <property type="match status" value="1"/>
</dbReference>
<keyword evidence="1 7" id="KW-0963">Cytoplasm</keyword>
<dbReference type="NCBIfam" id="NF003996">
    <property type="entry name" value="PRK05472.2-5"/>
    <property type="match status" value="1"/>
</dbReference>
<organism evidence="9">
    <name type="scientific">Anaerolinea thermolimosa</name>
    <dbReference type="NCBI Taxonomy" id="229919"/>
    <lineage>
        <taxon>Bacteria</taxon>
        <taxon>Bacillati</taxon>
        <taxon>Chloroflexota</taxon>
        <taxon>Anaerolineae</taxon>
        <taxon>Anaerolineales</taxon>
        <taxon>Anaerolineaceae</taxon>
        <taxon>Anaerolinea</taxon>
    </lineage>
</organism>
<dbReference type="SUPFAM" id="SSF46785">
    <property type="entry name" value="Winged helix' DNA-binding domain"/>
    <property type="match status" value="1"/>
</dbReference>
<dbReference type="SUPFAM" id="SSF51735">
    <property type="entry name" value="NAD(P)-binding Rossmann-fold domains"/>
    <property type="match status" value="1"/>
</dbReference>
<keyword evidence="3 7" id="KW-0805">Transcription regulation</keyword>
<dbReference type="PANTHER" id="PTHR35786">
    <property type="entry name" value="REDOX-SENSING TRANSCRIPTIONAL REPRESSOR REX"/>
    <property type="match status" value="1"/>
</dbReference>
<comment type="similarity">
    <text evidence="7">Belongs to the transcriptional regulatory Rex family.</text>
</comment>
<dbReference type="GO" id="GO:0045892">
    <property type="term" value="P:negative regulation of DNA-templated transcription"/>
    <property type="evidence" value="ECO:0007669"/>
    <property type="project" value="InterPro"/>
</dbReference>
<comment type="subunit">
    <text evidence="7">Homodimer.</text>
</comment>
<dbReference type="InterPro" id="IPR036388">
    <property type="entry name" value="WH-like_DNA-bd_sf"/>
</dbReference>
<feature type="DNA-binding region" description="H-T-H motif" evidence="7">
    <location>
        <begin position="16"/>
        <end position="55"/>
    </location>
</feature>
<dbReference type="NCBIfam" id="NF003994">
    <property type="entry name" value="PRK05472.2-3"/>
    <property type="match status" value="1"/>
</dbReference>
<evidence type="ECO:0000313" key="9">
    <source>
        <dbReference type="EMBL" id="HGS22468.1"/>
    </source>
</evidence>
<dbReference type="NCBIfam" id="NF003989">
    <property type="entry name" value="PRK05472.1-3"/>
    <property type="match status" value="1"/>
</dbReference>
<keyword evidence="5 7" id="KW-0238">DNA-binding</keyword>
<dbReference type="Gene3D" id="3.40.50.720">
    <property type="entry name" value="NAD(P)-binding Rossmann-like Domain"/>
    <property type="match status" value="1"/>
</dbReference>
<evidence type="ECO:0000256" key="3">
    <source>
        <dbReference type="ARBA" id="ARBA00023015"/>
    </source>
</evidence>
<dbReference type="InterPro" id="IPR003781">
    <property type="entry name" value="CoA-bd"/>
</dbReference>
<dbReference type="NCBIfam" id="NF003993">
    <property type="entry name" value="PRK05472.2-2"/>
    <property type="match status" value="1"/>
</dbReference>
<keyword evidence="4 7" id="KW-0520">NAD</keyword>
<dbReference type="InterPro" id="IPR058236">
    <property type="entry name" value="Rex_actinobacterial-type"/>
</dbReference>
<evidence type="ECO:0000256" key="5">
    <source>
        <dbReference type="ARBA" id="ARBA00023125"/>
    </source>
</evidence>
<evidence type="ECO:0000256" key="1">
    <source>
        <dbReference type="ARBA" id="ARBA00022490"/>
    </source>
</evidence>
<name>A0A7C4PNB4_9CHLR</name>
<dbReference type="Pfam" id="PF02629">
    <property type="entry name" value="CoA_binding"/>
    <property type="match status" value="1"/>
</dbReference>
<evidence type="ECO:0000259" key="8">
    <source>
        <dbReference type="SMART" id="SM00881"/>
    </source>
</evidence>
<dbReference type="InterPro" id="IPR022876">
    <property type="entry name" value="Tscrpt_rep_Rex"/>
</dbReference>
<comment type="subcellular location">
    <subcellularLocation>
        <location evidence="7">Cytoplasm</location>
    </subcellularLocation>
</comment>
<dbReference type="Pfam" id="PF06971">
    <property type="entry name" value="Put_DNA-bind_N"/>
    <property type="match status" value="1"/>
</dbReference>
<dbReference type="GO" id="GO:0003700">
    <property type="term" value="F:DNA-binding transcription factor activity"/>
    <property type="evidence" value="ECO:0007669"/>
    <property type="project" value="UniProtKB-UniRule"/>
</dbReference>
<gene>
    <name evidence="7" type="primary">rex</name>
    <name evidence="9" type="ORF">ENT37_11450</name>
</gene>
<dbReference type="EMBL" id="DSYK01000567">
    <property type="protein sequence ID" value="HGS22468.1"/>
    <property type="molecule type" value="Genomic_DNA"/>
</dbReference>
<dbReference type="SMART" id="SM00881">
    <property type="entry name" value="CoA_binding"/>
    <property type="match status" value="1"/>
</dbReference>
<proteinExistence type="inferred from homology"/>
<dbReference type="GO" id="GO:0051775">
    <property type="term" value="P:response to redox state"/>
    <property type="evidence" value="ECO:0007669"/>
    <property type="project" value="InterPro"/>
</dbReference>
<keyword evidence="2 7" id="KW-0678">Repressor</keyword>
<keyword evidence="6 7" id="KW-0804">Transcription</keyword>